<feature type="domain" description="F-box" evidence="2">
    <location>
        <begin position="199"/>
        <end position="237"/>
    </location>
</feature>
<organism evidence="3 4">
    <name type="scientific">Caenorhabditis tropicalis</name>
    <dbReference type="NCBI Taxonomy" id="1561998"/>
    <lineage>
        <taxon>Eukaryota</taxon>
        <taxon>Metazoa</taxon>
        <taxon>Ecdysozoa</taxon>
        <taxon>Nematoda</taxon>
        <taxon>Chromadorea</taxon>
        <taxon>Rhabditida</taxon>
        <taxon>Rhabditina</taxon>
        <taxon>Rhabditomorpha</taxon>
        <taxon>Rhabditoidea</taxon>
        <taxon>Rhabditidae</taxon>
        <taxon>Peloderinae</taxon>
        <taxon>Caenorhabditis</taxon>
    </lineage>
</organism>
<evidence type="ECO:0000256" key="1">
    <source>
        <dbReference type="SAM" id="MobiDB-lite"/>
    </source>
</evidence>
<proteinExistence type="predicted"/>
<evidence type="ECO:0000259" key="2">
    <source>
        <dbReference type="PROSITE" id="PS50181"/>
    </source>
</evidence>
<accession>A0A1I7UEF0</accession>
<feature type="compositionally biased region" description="Low complexity" evidence="1">
    <location>
        <begin position="86"/>
        <end position="100"/>
    </location>
</feature>
<dbReference type="PROSITE" id="PS50181">
    <property type="entry name" value="FBOX"/>
    <property type="match status" value="2"/>
</dbReference>
<protein>
    <submittedName>
        <fullName evidence="4">F-box domain-containing protein</fullName>
    </submittedName>
</protein>
<dbReference type="Pfam" id="PF00646">
    <property type="entry name" value="F-box"/>
    <property type="match status" value="2"/>
</dbReference>
<dbReference type="PANTHER" id="PTHR21503">
    <property type="entry name" value="F-BOX-CONTAINING HYPOTHETICAL PROTEIN C.ELEGANS"/>
    <property type="match status" value="1"/>
</dbReference>
<evidence type="ECO:0000313" key="3">
    <source>
        <dbReference type="Proteomes" id="UP000095282"/>
    </source>
</evidence>
<feature type="region of interest" description="Disordered" evidence="1">
    <location>
        <begin position="68"/>
        <end position="107"/>
    </location>
</feature>
<feature type="domain" description="F-box" evidence="2">
    <location>
        <begin position="520"/>
        <end position="569"/>
    </location>
</feature>
<sequence length="829" mass="95677">MNTAKRLTKVIVHNADKGAHCVMSRTAAQQKARHQAEIKALYARCRFFFPKQVCRHFQYKKPPLVSIDMVNPSYGQRKSDRDERSSASSKGAAPEGAAGATPTEMNSGRTIVMSAAARQAKERHQQEIQELHTQLSPMPFLVDMPSRHPVNDKQIGFFILSQRGRVLSRSEKKGCSRHPVIIHSSSRSGDPRIDLLSLKMNLLRIPLLPLIDIFRHIDFKEKFLISLLSKRARNILKVTSLPIHFSFELSGELHISLGPYTYYSVLKADEVLDCLVAGEVMRLSFSSVRVFLREDSPQKQLLLINHMLDTFKKQSICVILFDPTLPVSALEFMKMVNQRKLLINSFYYHIESDSSEYIPRILDECTEVTDYISMGAVFPDDFVYTPPRQFKVKQLSVSKKTNWLNLESFMSCRSISLHSNRTPQSLNTFFRNWLESDSPLEYFSCISGKDSDFAPMVDGLSNDGIKKRYTTEEWVDVKRRDGLEFVIARSQDTIRIWNKQTHLDLAVVHLFPRIDRLPLKMDLLRIPLLVLVDVFKYMEFREKFLISLLSKRARETLKMMPVNFSFELSDELSIRLGPWGEGDKVMDYLVAGEVMRLSLYPEGVILRENSPQKQLLLANHVLDTFKKPSISVIFSDPALPSTAFQFMKIVNQKKLSIKSFVYYITSESSEFIPRILDECTEVTDSIRINAIFPDDFEYSSTCSFKAKELRVHKKSNWLNLETFMNCRRIILQLGEAPSRTPYSWNTFFRNWLDSDSPLEYLSCNSIDGFEFPIMVYELDKEGWNKRCAGEEWIDVKRRDGSAFVISRSWDTVRIMTKQAHLQHLWKQGG</sequence>
<keyword evidence="3" id="KW-1185">Reference proteome</keyword>
<name>A0A1I7UEF0_9PELO</name>
<dbReference type="Proteomes" id="UP000095282">
    <property type="component" value="Unplaced"/>
</dbReference>
<reference evidence="4" key="1">
    <citation type="submission" date="2016-11" db="UniProtKB">
        <authorList>
            <consortium name="WormBaseParasite"/>
        </authorList>
    </citation>
    <scope>IDENTIFICATION</scope>
</reference>
<dbReference type="AlphaFoldDB" id="A0A1I7UEF0"/>
<evidence type="ECO:0000313" key="4">
    <source>
        <dbReference type="WBParaSite" id="Csp11.Scaffold629.g8490.t1"/>
    </source>
</evidence>
<dbReference type="WBParaSite" id="Csp11.Scaffold629.g8490.t1">
    <property type="protein sequence ID" value="Csp11.Scaffold629.g8490.t1"/>
    <property type="gene ID" value="Csp11.Scaffold629.g8490"/>
</dbReference>
<dbReference type="PANTHER" id="PTHR21503:SF8">
    <property type="entry name" value="F-BOX ASSOCIATED DOMAIN-CONTAINING PROTEIN-RELATED"/>
    <property type="match status" value="1"/>
</dbReference>
<dbReference type="InterPro" id="IPR001810">
    <property type="entry name" value="F-box_dom"/>
</dbReference>